<sequence length="303" mass="33839">MIQGRLLNPIGLANTIGRLRISTVRPVRFFRTQYHVSSQVASYPITLTHVLKNPFGTRKYSSIKQSQNSKTSEEVQAARQSPNKITSENPVPDLVEQTSKALTNNSIYTVPNILTFTRIISAPFIGYFIVNGNTQLALLLFLYSCITDFIDGYIARKWNLKSVLGSIIDPLADKLLMTVCTLSLAYINSIPTLVASLIIGRDVMLSFMSFYYRYKTLPPPKTLGRFLDISKNETISVHPNMLGKVNTGLQMVYIGGLVFKPVVENLLMTDLELYFQGMGILVSVTTVLSGLSYVFNNKSVKFL</sequence>
<evidence type="ECO:0000256" key="6">
    <source>
        <dbReference type="ARBA" id="ARBA00023098"/>
    </source>
</evidence>
<feature type="non-terminal residue" evidence="13">
    <location>
        <position position="303"/>
    </location>
</feature>
<dbReference type="PANTHER" id="PTHR14269">
    <property type="entry name" value="CDP-DIACYLGLYCEROL--GLYCEROL-3-PHOSPHATE 3-PHOSPHATIDYLTRANSFERASE-RELATED"/>
    <property type="match status" value="1"/>
</dbReference>
<keyword evidence="6" id="KW-0443">Lipid metabolism</keyword>
<dbReference type="RefSeq" id="XP_020061942.1">
    <property type="nucleotide sequence ID" value="XM_020208152.1"/>
</dbReference>
<evidence type="ECO:0000313" key="14">
    <source>
        <dbReference type="Proteomes" id="UP000094285"/>
    </source>
</evidence>
<dbReference type="PROSITE" id="PS00379">
    <property type="entry name" value="CDP_ALCOHOL_P_TRANSF"/>
    <property type="match status" value="1"/>
</dbReference>
<dbReference type="GO" id="GO:0016020">
    <property type="term" value="C:membrane"/>
    <property type="evidence" value="ECO:0007669"/>
    <property type="project" value="UniProtKB-SubCell"/>
</dbReference>
<proteinExistence type="inferred from homology"/>
<dbReference type="PANTHER" id="PTHR14269:SF60">
    <property type="entry name" value="CARDIOLIPIN SYNTHASE (CMP-FORMING)"/>
    <property type="match status" value="1"/>
</dbReference>
<keyword evidence="4 12" id="KW-0812">Transmembrane</keyword>
<protein>
    <recommendedName>
        <fullName evidence="15">Cardiolipin synthase</fullName>
    </recommendedName>
</protein>
<evidence type="ECO:0000256" key="7">
    <source>
        <dbReference type="ARBA" id="ARBA00023136"/>
    </source>
</evidence>
<evidence type="ECO:0000256" key="2">
    <source>
        <dbReference type="ARBA" id="ARBA00022516"/>
    </source>
</evidence>
<accession>A0A1E4SBB7</accession>
<keyword evidence="14" id="KW-1185">Reference proteome</keyword>
<feature type="transmembrane region" description="Helical" evidence="12">
    <location>
        <begin position="175"/>
        <end position="199"/>
    </location>
</feature>
<evidence type="ECO:0000256" key="12">
    <source>
        <dbReference type="SAM" id="Phobius"/>
    </source>
</evidence>
<reference evidence="14" key="1">
    <citation type="submission" date="2016-05" db="EMBL/GenBank/DDBJ databases">
        <title>Comparative genomics of biotechnologically important yeasts.</title>
        <authorList>
            <consortium name="DOE Joint Genome Institute"/>
            <person name="Riley R."/>
            <person name="Haridas S."/>
            <person name="Wolfe K.H."/>
            <person name="Lopes M.R."/>
            <person name="Hittinger C.T."/>
            <person name="Goker M."/>
            <person name="Salamov A."/>
            <person name="Wisecaver J."/>
            <person name="Long T.M."/>
            <person name="Aerts A.L."/>
            <person name="Barry K."/>
            <person name="Choi C."/>
            <person name="Clum A."/>
            <person name="Coughlan A.Y."/>
            <person name="Deshpande S."/>
            <person name="Douglass A.P."/>
            <person name="Hanson S.J."/>
            <person name="Klenk H.-P."/>
            <person name="Labutti K."/>
            <person name="Lapidus A."/>
            <person name="Lindquist E."/>
            <person name="Lipzen A."/>
            <person name="Meier-Kolthoff J.P."/>
            <person name="Ohm R.A."/>
            <person name="Otillar R.P."/>
            <person name="Pangilinan J."/>
            <person name="Peng Y."/>
            <person name="Rokas A."/>
            <person name="Rosa C.A."/>
            <person name="Scheuner C."/>
            <person name="Sibirny A.A."/>
            <person name="Slot J.C."/>
            <person name="Stielow J.B."/>
            <person name="Sun H."/>
            <person name="Kurtzman C.P."/>
            <person name="Blackwell M."/>
            <person name="Grigoriev I.V."/>
            <person name="Jeffries T.W."/>
        </authorList>
    </citation>
    <scope>NUCLEOTIDE SEQUENCE [LARGE SCALE GENOMIC DNA]</scope>
    <source>
        <strain evidence="14">NRRL Y-17324</strain>
    </source>
</reference>
<dbReference type="OrthoDB" id="10020554at2759"/>
<dbReference type="InterPro" id="IPR043130">
    <property type="entry name" value="CDP-OH_PTrfase_TM_dom"/>
</dbReference>
<feature type="transmembrane region" description="Helical" evidence="12">
    <location>
        <begin position="273"/>
        <end position="295"/>
    </location>
</feature>
<feature type="region of interest" description="Disordered" evidence="11">
    <location>
        <begin position="62"/>
        <end position="90"/>
    </location>
</feature>
<dbReference type="Proteomes" id="UP000094285">
    <property type="component" value="Unassembled WGS sequence"/>
</dbReference>
<dbReference type="FunFam" id="1.20.120.1760:FF:000017">
    <property type="entry name" value="Phosphatidyl synthase"/>
    <property type="match status" value="1"/>
</dbReference>
<evidence type="ECO:0000256" key="4">
    <source>
        <dbReference type="ARBA" id="ARBA00022692"/>
    </source>
</evidence>
<evidence type="ECO:0000256" key="11">
    <source>
        <dbReference type="SAM" id="MobiDB-lite"/>
    </source>
</evidence>
<evidence type="ECO:0000256" key="1">
    <source>
        <dbReference type="ARBA" id="ARBA00004141"/>
    </source>
</evidence>
<dbReference type="InterPro" id="IPR050324">
    <property type="entry name" value="CDP-alcohol_PTase-I"/>
</dbReference>
<keyword evidence="9" id="KW-1208">Phospholipid metabolism</keyword>
<evidence type="ECO:0000313" key="13">
    <source>
        <dbReference type="EMBL" id="ODV76820.1"/>
    </source>
</evidence>
<keyword evidence="5 12" id="KW-1133">Transmembrane helix</keyword>
<dbReference type="AlphaFoldDB" id="A0A1E4SBB7"/>
<evidence type="ECO:0000256" key="5">
    <source>
        <dbReference type="ARBA" id="ARBA00022989"/>
    </source>
</evidence>
<keyword evidence="2" id="KW-0444">Lipid biosynthesis</keyword>
<dbReference type="GO" id="GO:0032049">
    <property type="term" value="P:cardiolipin biosynthetic process"/>
    <property type="evidence" value="ECO:0007669"/>
    <property type="project" value="TreeGrafter"/>
</dbReference>
<gene>
    <name evidence="13" type="ORF">CANTADRAFT_27581</name>
</gene>
<evidence type="ECO:0000256" key="3">
    <source>
        <dbReference type="ARBA" id="ARBA00022679"/>
    </source>
</evidence>
<dbReference type="InterPro" id="IPR000462">
    <property type="entry name" value="CDP-OH_P_trans"/>
</dbReference>
<feature type="compositionally biased region" description="Polar residues" evidence="11">
    <location>
        <begin position="78"/>
        <end position="89"/>
    </location>
</feature>
<dbReference type="InterPro" id="IPR048254">
    <property type="entry name" value="CDP_ALCOHOL_P_TRANSF_CS"/>
</dbReference>
<comment type="subcellular location">
    <subcellularLocation>
        <location evidence="1">Membrane</location>
        <topology evidence="1">Multi-pass membrane protein</topology>
    </subcellularLocation>
</comment>
<dbReference type="GO" id="GO:0043337">
    <property type="term" value="F:cardiolipin synthase (CMP-forming)"/>
    <property type="evidence" value="ECO:0007669"/>
    <property type="project" value="TreeGrafter"/>
</dbReference>
<evidence type="ECO:0000256" key="10">
    <source>
        <dbReference type="RuleBase" id="RU003750"/>
    </source>
</evidence>
<keyword evidence="8" id="KW-0594">Phospholipid biosynthesis</keyword>
<dbReference type="GO" id="GO:0005739">
    <property type="term" value="C:mitochondrion"/>
    <property type="evidence" value="ECO:0007669"/>
    <property type="project" value="TreeGrafter"/>
</dbReference>
<dbReference type="GeneID" id="30982289"/>
<dbReference type="Gene3D" id="1.20.120.1760">
    <property type="match status" value="1"/>
</dbReference>
<evidence type="ECO:0000256" key="8">
    <source>
        <dbReference type="ARBA" id="ARBA00023209"/>
    </source>
</evidence>
<evidence type="ECO:0000256" key="9">
    <source>
        <dbReference type="ARBA" id="ARBA00023264"/>
    </source>
</evidence>
<comment type="similarity">
    <text evidence="10">Belongs to the CDP-alcohol phosphatidyltransferase class-I family.</text>
</comment>
<dbReference type="Pfam" id="PF01066">
    <property type="entry name" value="CDP-OH_P_transf"/>
    <property type="match status" value="1"/>
</dbReference>
<dbReference type="EMBL" id="KV453917">
    <property type="protein sequence ID" value="ODV76820.1"/>
    <property type="molecule type" value="Genomic_DNA"/>
</dbReference>
<name>A0A1E4SBB7_9ASCO</name>
<keyword evidence="3 10" id="KW-0808">Transferase</keyword>
<organism evidence="13 14">
    <name type="scientific">Suhomyces tanzawaensis NRRL Y-17324</name>
    <dbReference type="NCBI Taxonomy" id="984487"/>
    <lineage>
        <taxon>Eukaryota</taxon>
        <taxon>Fungi</taxon>
        <taxon>Dikarya</taxon>
        <taxon>Ascomycota</taxon>
        <taxon>Saccharomycotina</taxon>
        <taxon>Pichiomycetes</taxon>
        <taxon>Debaryomycetaceae</taxon>
        <taxon>Suhomyces</taxon>
    </lineage>
</organism>
<evidence type="ECO:0008006" key="15">
    <source>
        <dbReference type="Google" id="ProtNLM"/>
    </source>
</evidence>
<dbReference type="STRING" id="984487.A0A1E4SBB7"/>
<keyword evidence="7 12" id="KW-0472">Membrane</keyword>